<evidence type="ECO:0000313" key="2">
    <source>
        <dbReference type="EMBL" id="MDS0260858.1"/>
    </source>
</evidence>
<evidence type="ECO:0000313" key="3">
    <source>
        <dbReference type="Proteomes" id="UP001259659"/>
    </source>
</evidence>
<keyword evidence="1" id="KW-1133">Transmembrane helix</keyword>
<evidence type="ECO:0000256" key="1">
    <source>
        <dbReference type="SAM" id="Phobius"/>
    </source>
</evidence>
<protein>
    <submittedName>
        <fullName evidence="2">Uncharacterized protein</fullName>
    </submittedName>
</protein>
<dbReference type="Proteomes" id="UP001259659">
    <property type="component" value="Unassembled WGS sequence"/>
</dbReference>
<name>A0ABU2FF24_9EURY</name>
<feature type="transmembrane region" description="Helical" evidence="1">
    <location>
        <begin position="90"/>
        <end position="108"/>
    </location>
</feature>
<gene>
    <name evidence="2" type="ORF">NDI56_15745</name>
</gene>
<dbReference type="RefSeq" id="WP_310920623.1">
    <property type="nucleotide sequence ID" value="NZ_JAMQON010000004.1"/>
</dbReference>
<feature type="transmembrane region" description="Helical" evidence="1">
    <location>
        <begin position="63"/>
        <end position="84"/>
    </location>
</feature>
<keyword evidence="3" id="KW-1185">Reference proteome</keyword>
<keyword evidence="1" id="KW-0472">Membrane</keyword>
<proteinExistence type="predicted"/>
<keyword evidence="1" id="KW-0812">Transmembrane</keyword>
<reference evidence="2 3" key="1">
    <citation type="submission" date="2022-06" db="EMBL/GenBank/DDBJ databases">
        <title>Haloarcula sp. a new haloarchaeum isolate from saline soil.</title>
        <authorList>
            <person name="Strakova D."/>
            <person name="Galisteo C."/>
            <person name="Sanchez-Porro C."/>
            <person name="Ventosa A."/>
        </authorList>
    </citation>
    <scope>NUCLEOTIDE SEQUENCE [LARGE SCALE GENOMIC DNA]</scope>
    <source>
        <strain evidence="2 3">S1CR25-12</strain>
    </source>
</reference>
<feature type="transmembrane region" description="Helical" evidence="1">
    <location>
        <begin position="33"/>
        <end position="51"/>
    </location>
</feature>
<accession>A0ABU2FF24</accession>
<comment type="caution">
    <text evidence="2">The sequence shown here is derived from an EMBL/GenBank/DDBJ whole genome shotgun (WGS) entry which is preliminary data.</text>
</comment>
<dbReference type="EMBL" id="JAMQON010000004">
    <property type="protein sequence ID" value="MDS0260858.1"/>
    <property type="molecule type" value="Genomic_DNA"/>
</dbReference>
<organism evidence="2 3">
    <name type="scientific">Haloarcula saliterrae</name>
    <dbReference type="NCBI Taxonomy" id="2950534"/>
    <lineage>
        <taxon>Archaea</taxon>
        <taxon>Methanobacteriati</taxon>
        <taxon>Methanobacteriota</taxon>
        <taxon>Stenosarchaea group</taxon>
        <taxon>Halobacteria</taxon>
        <taxon>Halobacteriales</taxon>
        <taxon>Haloarculaceae</taxon>
        <taxon>Haloarcula</taxon>
    </lineage>
</organism>
<sequence>MLRRLRENGPVVLVPLAWTFATAAHLDLLTLRTVLIAHLVMDAIIAAFTVLSWREMTDGVLLVWKRVLLAGLAITLVGTAGLLTEPPVELLLSATVVGWMLVPGAGLLATGRLVDRRPRAYLAGGALSVAGAVAYVGGLSAALPAALVAGLTLTNVGQTAGIVAAVYDY</sequence>
<feature type="transmembrane region" description="Helical" evidence="1">
    <location>
        <begin position="120"/>
        <end position="139"/>
    </location>
</feature>